<keyword evidence="11" id="KW-1185">Reference proteome</keyword>
<dbReference type="InterPro" id="IPR050164">
    <property type="entry name" value="Peptidase_C19"/>
</dbReference>
<dbReference type="GO" id="GO:0016579">
    <property type="term" value="P:protein deubiquitination"/>
    <property type="evidence" value="ECO:0007669"/>
    <property type="project" value="InterPro"/>
</dbReference>
<feature type="domain" description="USP" evidence="9">
    <location>
        <begin position="2052"/>
        <end position="2534"/>
    </location>
</feature>
<dbReference type="Proteomes" id="UP000230066">
    <property type="component" value="Unassembled WGS sequence"/>
</dbReference>
<dbReference type="GO" id="GO:0005829">
    <property type="term" value="C:cytosol"/>
    <property type="evidence" value="ECO:0007669"/>
    <property type="project" value="TreeGrafter"/>
</dbReference>
<evidence type="ECO:0000256" key="7">
    <source>
        <dbReference type="ARBA" id="ARBA00022807"/>
    </source>
</evidence>
<feature type="compositionally biased region" description="Polar residues" evidence="8">
    <location>
        <begin position="2124"/>
        <end position="2145"/>
    </location>
</feature>
<evidence type="ECO:0000256" key="5">
    <source>
        <dbReference type="ARBA" id="ARBA00022786"/>
    </source>
</evidence>
<feature type="compositionally biased region" description="Polar residues" evidence="8">
    <location>
        <begin position="2101"/>
        <end position="2117"/>
    </location>
</feature>
<comment type="caution">
    <text evidence="10">The sequence shown here is derived from an EMBL/GenBank/DDBJ whole genome shotgun (WGS) entry which is preliminary data.</text>
</comment>
<name>A0A4E0RY09_FASHE</name>
<dbReference type="EMBL" id="JXXN02000552">
    <property type="protein sequence ID" value="THD27017.1"/>
    <property type="molecule type" value="Genomic_DNA"/>
</dbReference>
<dbReference type="FunFam" id="3.90.70.10:FF:000022">
    <property type="entry name" value="Ubiquitin carboxyl-terminal hydrolase 24"/>
    <property type="match status" value="1"/>
</dbReference>
<feature type="region of interest" description="Disordered" evidence="8">
    <location>
        <begin position="3322"/>
        <end position="3362"/>
    </location>
</feature>
<dbReference type="InterPro" id="IPR001394">
    <property type="entry name" value="Peptidase_C19_UCH"/>
</dbReference>
<feature type="region of interest" description="Disordered" evidence="8">
    <location>
        <begin position="2403"/>
        <end position="2445"/>
    </location>
</feature>
<dbReference type="GO" id="GO:0004843">
    <property type="term" value="F:cysteine-type deubiquitinase activity"/>
    <property type="evidence" value="ECO:0007669"/>
    <property type="project" value="UniProtKB-EC"/>
</dbReference>
<feature type="compositionally biased region" description="Polar residues" evidence="8">
    <location>
        <begin position="2808"/>
        <end position="2832"/>
    </location>
</feature>
<dbReference type="GO" id="GO:0005634">
    <property type="term" value="C:nucleus"/>
    <property type="evidence" value="ECO:0007669"/>
    <property type="project" value="TreeGrafter"/>
</dbReference>
<dbReference type="InterPro" id="IPR016024">
    <property type="entry name" value="ARM-type_fold"/>
</dbReference>
<feature type="compositionally biased region" description="Acidic residues" evidence="8">
    <location>
        <begin position="3333"/>
        <end position="3347"/>
    </location>
</feature>
<dbReference type="GO" id="GO:0006508">
    <property type="term" value="P:proteolysis"/>
    <property type="evidence" value="ECO:0007669"/>
    <property type="project" value="UniProtKB-KW"/>
</dbReference>
<evidence type="ECO:0000256" key="2">
    <source>
        <dbReference type="ARBA" id="ARBA00009085"/>
    </source>
</evidence>
<evidence type="ECO:0000256" key="8">
    <source>
        <dbReference type="SAM" id="MobiDB-lite"/>
    </source>
</evidence>
<dbReference type="SUPFAM" id="SSF54001">
    <property type="entry name" value="Cysteine proteinases"/>
    <property type="match status" value="1"/>
</dbReference>
<keyword evidence="7" id="KW-0788">Thiol protease</keyword>
<evidence type="ECO:0000259" key="9">
    <source>
        <dbReference type="PROSITE" id="PS50235"/>
    </source>
</evidence>
<feature type="region of interest" description="Disordered" evidence="8">
    <location>
        <begin position="3410"/>
        <end position="3490"/>
    </location>
</feature>
<feature type="compositionally biased region" description="Polar residues" evidence="8">
    <location>
        <begin position="1616"/>
        <end position="1629"/>
    </location>
</feature>
<keyword evidence="6 10" id="KW-0378">Hydrolase</keyword>
<feature type="compositionally biased region" description="Polar residues" evidence="8">
    <location>
        <begin position="1"/>
        <end position="12"/>
    </location>
</feature>
<sequence length="3490" mass="387969">MSTIGLDNQDLSDTVRDHDDDSVEIRNVSESPSDTPVFPISSLTTLNNYLNQSKWVVPVLPDTELETLIKATIAFAKQGKDEESKHCRRFCRYGLLSSFQKTFLDEALEGWACQILHYIYMNALLAIELCAIKVGDDSIPILDLESVLFNPDTKFQIHSVRTKHLYWKIQHGEQTNGTLRYTHITPLLPHLLAQDPTDLPMNTSHLKEYAHPNPPKQFAPILVDFINLFGRLGGFDKLTERFTRANALENFPPGLMSAYLYPFSMCCEYLHPDTIRDYFVPIMDIIIPHILSMTENKSTGGSPCTKTEPKTESPTDLCYYLRSFLLHMPERQDQLEKVEMACLNLILRSLQFASFCKRMNALNDLNRLFSRLSPGPMVLAPTEFRSTHPTSDPLTVEKVANWMNEKKVLSLMLRENLHQPQYVEKVEKVIRFMIKTNYLTKSDLDRIWDAQDGKHEAIVKNVFDMLAKLALEFTPEQLDHLFVCFQRSWANATKRQREHLIDLICRLAEEDRDGLMVHKVLNLLWDLAVDTNSLVEISDFALRAHAKILDHNTSEVGMQNRTEWLAKLVGFISEGSTDQFLLPAVKQFIALCNLFPEQQYTQQAPYRTHRRRMKEIKLLNHTHGLCDVTVRNIVKCMSLIRLSRINPVSTNNTVTYDSLLDKVRSLLQLLRYLLIEGSLCLTLPLMQQLWNGMLGLDSPESTAQSEVRSAHQISSVTTEDRELCFEWFSQLPSKTIELDDFRIFFDQNIVRVDPVNLTPSGMKLFQNFFFQINLTDGLLPAEPIVIGSGSQFKYLMDSAQLHGIEQIWRMVRDAPTPVAAQAMGLIQQLYSNLSPRLIPHQKEIIEDLLQTCFSRLKGDYDTIRCLLHAPTNEGSSNSSQVSTSQVTSEVTRTVDRLVRVIQLVQHFISKDNLIANSQRTADPDAKFQRIPLKRAWVGSSFFLSVTFCSPLNETRSPTAHIDAPGHPRSYMSDTGPAVSDTILFPVHANMTIGELRAQLLALRLPSLRGRVAPGSGTLMIPSNNMLHSNLIDSPESGTSGCIDSTAQNYKLELYANPTREPTNSSVAMSTGLPLGGVLIDPSEDDMPVMYLLAHFREWPGDFLQEPNLDRVLNHEEIPPRLSIVANVVLAAPPLYYDFRIDGVKDCLRKESVEQQLQQQPSHLPIDPSNPRPSVRADHTNLDTRLSTLETVSHAAELVSMPATIDEDGMQTGLTAVPCSRTNSTSAKPELNRDPSELTTADSFEFDSFAQRSHFLLQLAKVAMELNSDQLFTSVLGVLLCLPAPDSLMERLRAEIATAALSAVSQSTTVVAEETTDAQVLKSPLRGTYLEDLLSAKHLNYDQSPTAEDLSRLMELYYTLQVLYCLCLPTAAVAQCHDLFTLASTDARTLSQQGVFQKLPLWYNASQLTVQFLRARGLTLLLSCPLLCPRPRDKERYASHVVHHTIVDLIRLWLVRLLRLLFAMCALTLIALRNHARVLAQRSAAGAAGPIPTVSGPVNLPAADHDTQIASVLTHRVSRLCDSFKSPVRVNNPIAGGGFFFVRHADWVSRVAISVGVTCSEVEQQWLPSSPSSGVDNLLLLLFDASSDGLLLGQLNGPEDGQTVETDGDSACAAADRQNNNVGTRHSSGSDAAVGRRWSAVSPKRMENSPEKSFGSGNLSPSSTASKTSGIGVIAAGRSRRSKMARDILDDFYKQIIQSLQCGESAGMVAVEAVSCLPFCAALFPSCHLVELLTGTSSTLVLNVDGNCSVTWTRFLQDLIFSRSELLRYAGLYGLYQMVTLIPLPTVDLPDSLLDEIFINWTADSTLHTIRLLFTFLPTQAVLFAPQSNEFFRLLALLLRHVHWQGIPLTDAVSSLVQEVDWLRTAIARRRTRSLAQSVTDLFPMGSTSSPDPSSSNMSGLNTSFASAEALDKLLYGHMHVCSALLLFREPSSVSHGDNGEPVASILAGYTEFEKKCLTPLTKDIVQILLFPAREQAELQSMVDAGASLSDHLLAGVFDLLLSLVKRDPSAVHLLSSLLCHSCFPDDFDLSTYSWQYSPPAIHNQSKGVTRFVGLRNGGATCYMNSILQQLFALIPIRNTVLSARPEQRLQQDNELKQSIEKATSASEMVDTRSSTSGAGVVTARSDSTEFSSVASTGTTQSMRSNSDQKETDLQSQHPNDGDDTVEVELVQVKPDTEVEIKSEKDATDQKTKPLTADQIHHLKVLLHTQSIFGHLTLSLLQSYKPVEFWQEFRFCSEQLNIREQHDAVEFMQTVGNDLDEALHLCGLPKAVEQVLGGMFADQKLCIDCPHRYSRNESFTILSVDIRNHTNLLQSLEQYVKGDRLEGDNAYWCEACNAKVTTLKRMCIDRLPLVLAIQLKRFDYDWNRDTAIKFNDYFEFPRELDMYPYTVQGLEQHILEAKMAASEADSQDQTDTTQQSVTRPRNRTGSDPLSISPTLTDLPDQDDNSQCTRYILRGVVVHSGQAGGGHYYSFIRQYCSKTKTYRWYKYDDTEVSLSNMDNEDEARAQWFGGDDSYNWTSKRWWCAYILFYEREDFQSHLGKLYGTTDNVSASADSNMTSAVTPRVKKVVHVENVEYLHQQMQFHPLLADFVLNMTRASLDMCARMPDVAEDLALTSMRLLVNFCFTIRFQNVARDWERWIPVFFRIVAIKPLVRQKFVQWAFFSSPDRATELLFECPYAEVRFLFGSLIVYITRISSFDPCISGANCIRALQQHARNTASLPSQTTSPPNPDPSSQAARAESAANLLRVFICTNSATGPNMSACQQPNLTDCLLQLIMYQLRYSPAECARQCTPPNTAGTSADPKSFSPTQPIGTQSSETGYGSPGKNTPGTSYVKSNSRFSSHHPLVWCQYFSIFLDYATTNESARKRLLQLGVPELFLRYVFNNQSALVSTTSLFGVPWLGSTTAPSSTARSAEAVRQGLDRILYTVWDACMHTGQPIASSIEETRHQFSASISAVMLALTANANHMSSYWDLYVVGSGSAAGGTANGTGVEGGGGDGAIGSSGSSSSVAVQYAGLVKLWTLISLLVRSLDVSSLVTASSFTATSPSSSAIKDDPEMGSSVSSPQSQPMIETTAADPGASPVSPDGLHPSVTVTDKRAQHMTDSLHKNPYATSSVPLYPISQSLAACLLSGSPGRFSSPAMRSWLNASTLDPVSRMLMFLCYENIQFSKVVLNGLVVTIQNYQSDINLALSVLQTILSISDSFKCERVRFVLTDVNQTGLINPLPFTTYHQSISQYTKVVKLFMELIVKDADVQRLFQSDESLAGRLRQWIAAIGRSLQPSSTMSQSYWCMPSSRTNQSQDAFMALAQQVLKILPLEDDVAPGASSGESEGLEQEDEEEEEEEADRYHSDDGSHYGDPLDVRGISSGSCVFFPQSTHLFKFDPNQVFLRNPPPDPLMLVLADREFMETGKPDDDGMAPEPDNTAPPHQVTHKGDALEGPFISQHESASSAAASSSSYSSPSVPEQTEHRIDVVHRPTRPAGSDRPPF</sequence>
<feature type="region of interest" description="Disordered" evidence="8">
    <location>
        <begin position="2719"/>
        <end position="2739"/>
    </location>
</feature>
<evidence type="ECO:0000256" key="1">
    <source>
        <dbReference type="ARBA" id="ARBA00000707"/>
    </source>
</evidence>
<dbReference type="PROSITE" id="PS00972">
    <property type="entry name" value="USP_1"/>
    <property type="match status" value="1"/>
</dbReference>
<gene>
    <name evidence="10" type="ORF">D915_002230</name>
</gene>
<evidence type="ECO:0000256" key="6">
    <source>
        <dbReference type="ARBA" id="ARBA00022801"/>
    </source>
</evidence>
<feature type="compositionally biased region" description="Polar residues" evidence="8">
    <location>
        <begin position="2719"/>
        <end position="2738"/>
    </location>
</feature>
<comment type="similarity">
    <text evidence="2">Belongs to the peptidase C19 family.</text>
</comment>
<dbReference type="InterPro" id="IPR038765">
    <property type="entry name" value="Papain-like_cys_pep_sf"/>
</dbReference>
<proteinExistence type="inferred from homology"/>
<feature type="region of interest" description="Disordered" evidence="8">
    <location>
        <begin position="2796"/>
        <end position="2832"/>
    </location>
</feature>
<evidence type="ECO:0000256" key="3">
    <source>
        <dbReference type="ARBA" id="ARBA00012759"/>
    </source>
</evidence>
<feature type="compositionally biased region" description="Low complexity" evidence="8">
    <location>
        <begin position="3449"/>
        <end position="3464"/>
    </location>
</feature>
<organism evidence="10 11">
    <name type="scientific">Fasciola hepatica</name>
    <name type="common">Liver fluke</name>
    <dbReference type="NCBI Taxonomy" id="6192"/>
    <lineage>
        <taxon>Eukaryota</taxon>
        <taxon>Metazoa</taxon>
        <taxon>Spiralia</taxon>
        <taxon>Lophotrochozoa</taxon>
        <taxon>Platyhelminthes</taxon>
        <taxon>Trematoda</taxon>
        <taxon>Digenea</taxon>
        <taxon>Plagiorchiida</taxon>
        <taxon>Echinostomata</taxon>
        <taxon>Echinostomatoidea</taxon>
        <taxon>Fasciolidae</taxon>
        <taxon>Fasciola</taxon>
    </lineage>
</organism>
<dbReference type="PROSITE" id="PS50235">
    <property type="entry name" value="USP_3"/>
    <property type="match status" value="1"/>
</dbReference>
<protein>
    <recommendedName>
        <fullName evidence="3">ubiquitinyl hydrolase 1</fullName>
        <ecNumber evidence="3">3.4.19.12</ecNumber>
    </recommendedName>
</protein>
<dbReference type="Pfam" id="PF00443">
    <property type="entry name" value="UCH"/>
    <property type="match status" value="1"/>
</dbReference>
<dbReference type="InterPro" id="IPR018200">
    <property type="entry name" value="USP_CS"/>
</dbReference>
<evidence type="ECO:0000256" key="4">
    <source>
        <dbReference type="ARBA" id="ARBA00022670"/>
    </source>
</evidence>
<dbReference type="Gene3D" id="3.90.70.10">
    <property type="entry name" value="Cysteine proteinases"/>
    <property type="match status" value="1"/>
</dbReference>
<feature type="region of interest" description="Disordered" evidence="8">
    <location>
        <begin position="3047"/>
        <end position="3090"/>
    </location>
</feature>
<accession>A0A4E0RY09</accession>
<feature type="region of interest" description="Disordered" evidence="8">
    <location>
        <begin position="1"/>
        <end position="20"/>
    </location>
</feature>
<feature type="compositionally biased region" description="Polar residues" evidence="8">
    <location>
        <begin position="2420"/>
        <end position="2438"/>
    </location>
</feature>
<dbReference type="PROSITE" id="PS00973">
    <property type="entry name" value="USP_2"/>
    <property type="match status" value="1"/>
</dbReference>
<feature type="compositionally biased region" description="Low complexity" evidence="8">
    <location>
        <begin position="2410"/>
        <end position="2419"/>
    </location>
</feature>
<evidence type="ECO:0000313" key="10">
    <source>
        <dbReference type="EMBL" id="THD27017.1"/>
    </source>
</evidence>
<dbReference type="SUPFAM" id="SSF48371">
    <property type="entry name" value="ARM repeat"/>
    <property type="match status" value="1"/>
</dbReference>
<keyword evidence="5" id="KW-0833">Ubl conjugation pathway</keyword>
<feature type="region of interest" description="Disordered" evidence="8">
    <location>
        <begin position="1151"/>
        <end position="1177"/>
    </location>
</feature>
<keyword evidence="4" id="KW-0645">Protease</keyword>
<dbReference type="InterPro" id="IPR056850">
    <property type="entry name" value="ARM_UBP34_24_USP9X_Y"/>
</dbReference>
<feature type="compositionally biased region" description="Basic and acidic residues" evidence="8">
    <location>
        <begin position="3348"/>
        <end position="3362"/>
    </location>
</feature>
<feature type="region of interest" description="Disordered" evidence="8">
    <location>
        <begin position="2101"/>
        <end position="2165"/>
    </location>
</feature>
<dbReference type="PANTHER" id="PTHR24006">
    <property type="entry name" value="UBIQUITIN CARBOXYL-TERMINAL HYDROLASE"/>
    <property type="match status" value="1"/>
</dbReference>
<feature type="compositionally biased region" description="Polar residues" evidence="8">
    <location>
        <begin position="3062"/>
        <end position="3073"/>
    </location>
</feature>
<reference evidence="10" key="1">
    <citation type="submission" date="2019-03" db="EMBL/GenBank/DDBJ databases">
        <title>Improved annotation for the trematode Fasciola hepatica.</title>
        <authorList>
            <person name="Choi Y.-J."/>
            <person name="Martin J."/>
            <person name="Mitreva M."/>
        </authorList>
    </citation>
    <scope>NUCLEOTIDE SEQUENCE [LARGE SCALE GENOMIC DNA]</scope>
</reference>
<dbReference type="Pfam" id="PF25010">
    <property type="entry name" value="ARM_UBP24_USP9X-Y"/>
    <property type="match status" value="1"/>
</dbReference>
<dbReference type="PANTHER" id="PTHR24006:SF925">
    <property type="entry name" value="UBIQUITINYL HYDROLASE 1"/>
    <property type="match status" value="1"/>
</dbReference>
<dbReference type="EC" id="3.4.19.12" evidence="3"/>
<evidence type="ECO:0000313" key="11">
    <source>
        <dbReference type="Proteomes" id="UP000230066"/>
    </source>
</evidence>
<comment type="catalytic activity">
    <reaction evidence="1">
        <text>Thiol-dependent hydrolysis of ester, thioester, amide, peptide and isopeptide bonds formed by the C-terminal Gly of ubiquitin (a 76-residue protein attached to proteins as an intracellular targeting signal).</text>
        <dbReference type="EC" id="3.4.19.12"/>
    </reaction>
</comment>
<feature type="region of interest" description="Disordered" evidence="8">
    <location>
        <begin position="1615"/>
        <end position="1667"/>
    </location>
</feature>
<feature type="compositionally biased region" description="Basic and acidic residues" evidence="8">
    <location>
        <begin position="3468"/>
        <end position="3477"/>
    </location>
</feature>
<dbReference type="InterPro" id="IPR028889">
    <property type="entry name" value="USP"/>
</dbReference>
<dbReference type="GO" id="GO:0016477">
    <property type="term" value="P:cell migration"/>
    <property type="evidence" value="ECO:0007669"/>
    <property type="project" value="TreeGrafter"/>
</dbReference>
<feature type="compositionally biased region" description="Polar residues" evidence="8">
    <location>
        <begin position="1654"/>
        <end position="1667"/>
    </location>
</feature>